<name>A0ABP8N4Z9_9BACT</name>
<protein>
    <recommendedName>
        <fullName evidence="2">Smf/DprA SLOG domain-containing protein</fullName>
    </recommendedName>
</protein>
<dbReference type="EMBL" id="BAABFA010000004">
    <property type="protein sequence ID" value="GAA4459953.1"/>
    <property type="molecule type" value="Genomic_DNA"/>
</dbReference>
<reference evidence="4" key="1">
    <citation type="journal article" date="2019" name="Int. J. Syst. Evol. Microbiol.">
        <title>The Global Catalogue of Microorganisms (GCM) 10K type strain sequencing project: providing services to taxonomists for standard genome sequencing and annotation.</title>
        <authorList>
            <consortium name="The Broad Institute Genomics Platform"/>
            <consortium name="The Broad Institute Genome Sequencing Center for Infectious Disease"/>
            <person name="Wu L."/>
            <person name="Ma J."/>
        </authorList>
    </citation>
    <scope>NUCLEOTIDE SEQUENCE [LARGE SCALE GENOMIC DNA]</scope>
    <source>
        <strain evidence="4">JCM 32105</strain>
    </source>
</reference>
<comment type="similarity">
    <text evidence="1">Belongs to the DprA/Smf family.</text>
</comment>
<dbReference type="InterPro" id="IPR057666">
    <property type="entry name" value="DrpA_SLOG"/>
</dbReference>
<feature type="domain" description="Smf/DprA SLOG" evidence="2">
    <location>
        <begin position="79"/>
        <end position="278"/>
    </location>
</feature>
<dbReference type="InterPro" id="IPR003488">
    <property type="entry name" value="DprA"/>
</dbReference>
<evidence type="ECO:0000259" key="2">
    <source>
        <dbReference type="Pfam" id="PF02481"/>
    </source>
</evidence>
<accession>A0ABP8N4Z9</accession>
<proteinExistence type="inferred from homology"/>
<dbReference type="PANTHER" id="PTHR43022:SF1">
    <property type="entry name" value="PROTEIN SMF"/>
    <property type="match status" value="1"/>
</dbReference>
<evidence type="ECO:0000313" key="4">
    <source>
        <dbReference type="Proteomes" id="UP001500067"/>
    </source>
</evidence>
<keyword evidence="4" id="KW-1185">Reference proteome</keyword>
<dbReference type="SUPFAM" id="SSF102405">
    <property type="entry name" value="MCP/YpsA-like"/>
    <property type="match status" value="1"/>
</dbReference>
<dbReference type="Pfam" id="PF02481">
    <property type="entry name" value="DNA_processg_A"/>
    <property type="match status" value="1"/>
</dbReference>
<dbReference type="PANTHER" id="PTHR43022">
    <property type="entry name" value="PROTEIN SMF"/>
    <property type="match status" value="1"/>
</dbReference>
<evidence type="ECO:0000313" key="3">
    <source>
        <dbReference type="EMBL" id="GAA4459953.1"/>
    </source>
</evidence>
<dbReference type="Gene3D" id="3.40.50.450">
    <property type="match status" value="1"/>
</dbReference>
<comment type="caution">
    <text evidence="3">The sequence shown here is derived from an EMBL/GenBank/DDBJ whole genome shotgun (WGS) entry which is preliminary data.</text>
</comment>
<gene>
    <name evidence="3" type="ORF">GCM10023093_01800</name>
</gene>
<dbReference type="Proteomes" id="UP001500067">
    <property type="component" value="Unassembled WGS sequence"/>
</dbReference>
<dbReference type="RefSeq" id="WP_345077118.1">
    <property type="nucleotide sequence ID" value="NZ_BAABFA010000004.1"/>
</dbReference>
<evidence type="ECO:0000256" key="1">
    <source>
        <dbReference type="ARBA" id="ARBA00006525"/>
    </source>
</evidence>
<organism evidence="3 4">
    <name type="scientific">Nemorincola caseinilytica</name>
    <dbReference type="NCBI Taxonomy" id="2054315"/>
    <lineage>
        <taxon>Bacteria</taxon>
        <taxon>Pseudomonadati</taxon>
        <taxon>Bacteroidota</taxon>
        <taxon>Chitinophagia</taxon>
        <taxon>Chitinophagales</taxon>
        <taxon>Chitinophagaceae</taxon>
        <taxon>Nemorincola</taxon>
    </lineage>
</organism>
<sequence>MRRKNQTIGLIALSRLKGIGPAFIKKIATADLFSNSEIATEIESILSLSKKDIDKEEIYNGIENAKDILFRCKEDGIEIIPITDENYPLQLKAIKDPPPIIYCYGNLELLYRNTIGIIGTREPNENGIKISERVGQYFSANGWAICNGLAEGVDNYSIKTNEKVHSNVIGILAGGLNYNYKKTLLRKTAENAEQVLQNAGLLISEVPLDKKEDTFSVVKSCRIQAGISNGLLIVQSSLDGGSKYTTKAFCELPRPVAVINPIHGDIDLPSYNANKEIILASKDGLARFADTKLDKIQTDNIIIIKSKENYAEFEELMKKQFQNTYKQKSTLFD</sequence>